<feature type="compositionally biased region" description="Low complexity" evidence="1">
    <location>
        <begin position="224"/>
        <end position="246"/>
    </location>
</feature>
<feature type="region of interest" description="Disordered" evidence="1">
    <location>
        <begin position="224"/>
        <end position="264"/>
    </location>
</feature>
<dbReference type="AlphaFoldDB" id="A0A4R0RX86"/>
<reference evidence="3 4" key="1">
    <citation type="submission" date="2018-11" db="EMBL/GenBank/DDBJ databases">
        <title>Genome assembly of Steccherinum ochraceum LE-BIN_3174, the white-rot fungus of the Steccherinaceae family (The Residual Polyporoid clade, Polyporales, Basidiomycota).</title>
        <authorList>
            <person name="Fedorova T.V."/>
            <person name="Glazunova O.A."/>
            <person name="Landesman E.O."/>
            <person name="Moiseenko K.V."/>
            <person name="Psurtseva N.V."/>
            <person name="Savinova O.S."/>
            <person name="Shakhova N.V."/>
            <person name="Tyazhelova T.V."/>
            <person name="Vasina D.V."/>
        </authorList>
    </citation>
    <scope>NUCLEOTIDE SEQUENCE [LARGE SCALE GENOMIC DNA]</scope>
    <source>
        <strain evidence="3 4">LE-BIN_3174</strain>
    </source>
</reference>
<comment type="caution">
    <text evidence="3">The sequence shown here is derived from an EMBL/GenBank/DDBJ whole genome shotgun (WGS) entry which is preliminary data.</text>
</comment>
<organism evidence="3 4">
    <name type="scientific">Steccherinum ochraceum</name>
    <dbReference type="NCBI Taxonomy" id="92696"/>
    <lineage>
        <taxon>Eukaryota</taxon>
        <taxon>Fungi</taxon>
        <taxon>Dikarya</taxon>
        <taxon>Basidiomycota</taxon>
        <taxon>Agaricomycotina</taxon>
        <taxon>Agaricomycetes</taxon>
        <taxon>Polyporales</taxon>
        <taxon>Steccherinaceae</taxon>
        <taxon>Steccherinum</taxon>
    </lineage>
</organism>
<evidence type="ECO:0000256" key="2">
    <source>
        <dbReference type="SAM" id="Phobius"/>
    </source>
</evidence>
<dbReference type="OrthoDB" id="3266934at2759"/>
<protein>
    <submittedName>
        <fullName evidence="3">Uncharacterized protein</fullName>
    </submittedName>
</protein>
<name>A0A4R0RX86_9APHY</name>
<dbReference type="EMBL" id="RWJN01000018">
    <property type="protein sequence ID" value="TCD70589.1"/>
    <property type="molecule type" value="Genomic_DNA"/>
</dbReference>
<keyword evidence="2" id="KW-0812">Transmembrane</keyword>
<gene>
    <name evidence="3" type="ORF">EIP91_002619</name>
</gene>
<accession>A0A4R0RX86</accession>
<evidence type="ECO:0000313" key="3">
    <source>
        <dbReference type="EMBL" id="TCD70589.1"/>
    </source>
</evidence>
<keyword evidence="2" id="KW-0472">Membrane</keyword>
<keyword evidence="4" id="KW-1185">Reference proteome</keyword>
<proteinExistence type="predicted"/>
<evidence type="ECO:0000313" key="4">
    <source>
        <dbReference type="Proteomes" id="UP000292702"/>
    </source>
</evidence>
<evidence type="ECO:0000256" key="1">
    <source>
        <dbReference type="SAM" id="MobiDB-lite"/>
    </source>
</evidence>
<dbReference type="Proteomes" id="UP000292702">
    <property type="component" value="Unassembled WGS sequence"/>
</dbReference>
<keyword evidence="2" id="KW-1133">Transmembrane helix</keyword>
<feature type="transmembrane region" description="Helical" evidence="2">
    <location>
        <begin position="273"/>
        <end position="298"/>
    </location>
</feature>
<sequence>MGYGDRLSQLLPSSRSRIDKTYLKDATIPWHASFSFGDGKTWWAGWGRRGWGCSDLCVCSWHVVLGKQQPTVSYKPFYGTFTCSKASPSIDSEHSTTTDRKKSTYYSSSTLVFDPIHNTTTCQNTTLTWRFSGTQDVSLTITITNTPASPGNLGISNPIALVSRVLGNDISSQAQQIVWNAVDIPAGVYQAVAFNTQQVETSPPIDTRSASFFVLAGDTSCMQAASSASNSPPSAPATSLPVSTPAVPTPTDGDGSPASDTADTQSKALSPAALAGTIVGVVAGVVLLLLAFTFPQLLRRTLPTRPSRGRRPGGPYMLF</sequence>